<proteinExistence type="predicted"/>
<evidence type="ECO:0000256" key="1">
    <source>
        <dbReference type="SAM" id="Coils"/>
    </source>
</evidence>
<dbReference type="EMBL" id="KI546083">
    <property type="protein sequence ID" value="EST46170.1"/>
    <property type="molecule type" value="Genomic_DNA"/>
</dbReference>
<reference evidence="2 3" key="1">
    <citation type="journal article" date="2014" name="PLoS Genet.">
        <title>The Genome of Spironucleus salmonicida Highlights a Fish Pathogen Adapted to Fluctuating Environments.</title>
        <authorList>
            <person name="Xu F."/>
            <person name="Jerlstrom-Hultqvist J."/>
            <person name="Einarsson E."/>
            <person name="Astvaldsson A."/>
            <person name="Svard S.G."/>
            <person name="Andersson J.O."/>
        </authorList>
    </citation>
    <scope>NUCLEOTIDE SEQUENCE</scope>
    <source>
        <strain evidence="3">ATCC 50377</strain>
    </source>
</reference>
<accession>V6LNJ9</accession>
<evidence type="ECO:0000313" key="3">
    <source>
        <dbReference type="EMBL" id="KAH0573499.1"/>
    </source>
</evidence>
<organism evidence="2">
    <name type="scientific">Spironucleus salmonicida</name>
    <dbReference type="NCBI Taxonomy" id="348837"/>
    <lineage>
        <taxon>Eukaryota</taxon>
        <taxon>Metamonada</taxon>
        <taxon>Diplomonadida</taxon>
        <taxon>Hexamitidae</taxon>
        <taxon>Hexamitinae</taxon>
        <taxon>Spironucleus</taxon>
    </lineage>
</organism>
<dbReference type="EMBL" id="AUWU02000004">
    <property type="protein sequence ID" value="KAH0573499.1"/>
    <property type="molecule type" value="Genomic_DNA"/>
</dbReference>
<dbReference type="VEuPathDB" id="GiardiaDB:SS50377_23433"/>
<name>V6LNJ9_9EUKA</name>
<gene>
    <name evidence="2" type="ORF">SS50377_13763</name>
    <name evidence="3" type="ORF">SS50377_23433</name>
</gene>
<sequence length="315" mass="36717">MSQLQEFIENMANLCLDQSQYAYFITILCSDKTASEKNDFKIESVLKSLFGETQATTTATANEPFEQLMKFGFIFRADQNYTAVNQFSVQDSTRFIFDPEKFLYVQAARLQQVVSLLKRNETQIPQGDFICAHCQSQFTLKQVKLQKNRLICDECGVKALKKVVKQVRQYSMLDTFSELFQEAIYLVNLSSEDIESIKTQYNSIKGDYKEKLELLKKEMQSNSKQVNNQKQNVLNVQQIFQFQKLSKTKQASFQKVRLQQKQLGLDVKSIYRGKQCQCYSAKRLYLLSDQSEQRPFWFQSVEIRAKKLIKGENIK</sequence>
<reference evidence="3" key="2">
    <citation type="submission" date="2020-12" db="EMBL/GenBank/DDBJ databases">
        <title>New Spironucleus salmonicida genome in near-complete chromosomes.</title>
        <authorList>
            <person name="Xu F."/>
            <person name="Kurt Z."/>
            <person name="Jimenez-Gonzalez A."/>
            <person name="Astvaldsson A."/>
            <person name="Andersson J.O."/>
            <person name="Svard S.G."/>
        </authorList>
    </citation>
    <scope>NUCLEOTIDE SEQUENCE</scope>
    <source>
        <strain evidence="3">ATCC 50377</strain>
    </source>
</reference>
<dbReference type="Proteomes" id="UP000018208">
    <property type="component" value="Unassembled WGS sequence"/>
</dbReference>
<evidence type="ECO:0000313" key="2">
    <source>
        <dbReference type="EMBL" id="EST46170.1"/>
    </source>
</evidence>
<dbReference type="AlphaFoldDB" id="V6LNJ9"/>
<evidence type="ECO:0000313" key="4">
    <source>
        <dbReference type="Proteomes" id="UP000018208"/>
    </source>
</evidence>
<keyword evidence="4" id="KW-1185">Reference proteome</keyword>
<protein>
    <submittedName>
        <fullName evidence="2">Uncharacterized protein</fullName>
    </submittedName>
</protein>
<feature type="coiled-coil region" evidence="1">
    <location>
        <begin position="205"/>
        <end position="232"/>
    </location>
</feature>
<keyword evidence="1" id="KW-0175">Coiled coil</keyword>